<dbReference type="Gene3D" id="3.30.1490.10">
    <property type="match status" value="1"/>
</dbReference>
<dbReference type="KEGG" id="prf:PeribacterA2_0020"/>
<proteinExistence type="inferred from homology"/>
<evidence type="ECO:0000256" key="4">
    <source>
        <dbReference type="ARBA" id="ARBA00035258"/>
    </source>
</evidence>
<dbReference type="GO" id="GO:0005840">
    <property type="term" value="C:ribosome"/>
    <property type="evidence" value="ECO:0007669"/>
    <property type="project" value="UniProtKB-KW"/>
</dbReference>
<evidence type="ECO:0000313" key="7">
    <source>
        <dbReference type="EMBL" id="ALM12725.1"/>
    </source>
</evidence>
<evidence type="ECO:0000313" key="8">
    <source>
        <dbReference type="Proteomes" id="UP000069135"/>
    </source>
</evidence>
<evidence type="ECO:0000256" key="5">
    <source>
        <dbReference type="HAMAP-Rule" id="MF_01302"/>
    </source>
</evidence>
<organism evidence="7 8">
    <name type="scientific">Candidatus Peribacter riflensis</name>
    <dbReference type="NCBI Taxonomy" id="1735162"/>
    <lineage>
        <taxon>Bacteria</taxon>
        <taxon>Candidatus Peregrinibacteriota</taxon>
        <taxon>Candidatus Peribacteria</taxon>
        <taxon>Candidatus Peribacterales</taxon>
        <taxon>Candidatus Peribacteraceae</taxon>
        <taxon>Candidatus Peribacter</taxon>
    </lineage>
</organism>
<dbReference type="NCBIfam" id="NF001109">
    <property type="entry name" value="PRK00136.1"/>
    <property type="match status" value="1"/>
</dbReference>
<comment type="similarity">
    <text evidence="1 5 6">Belongs to the universal ribosomal protein uS8 family.</text>
</comment>
<accession>A0A0S1SN33</accession>
<dbReference type="GO" id="GO:0005737">
    <property type="term" value="C:cytoplasm"/>
    <property type="evidence" value="ECO:0007669"/>
    <property type="project" value="UniProtKB-ARBA"/>
</dbReference>
<evidence type="ECO:0000256" key="1">
    <source>
        <dbReference type="ARBA" id="ARBA00006471"/>
    </source>
</evidence>
<reference evidence="8" key="1">
    <citation type="submission" date="2015-10" db="EMBL/GenBank/DDBJ databases">
        <title>Analysis of five complete genome sequences for members of the class Peribacteria in the recently recognized Peregrinibacteria bacterial phylum.</title>
        <authorList>
            <person name="Anantharaman K."/>
            <person name="Brown C.T."/>
            <person name="Burstein D."/>
            <person name="Castelle C.J."/>
            <person name="Probst A.J."/>
            <person name="Thomas B.C."/>
            <person name="Williams K.H."/>
            <person name="Banfield J.F."/>
        </authorList>
    </citation>
    <scope>NUCLEOTIDE SEQUENCE [LARGE SCALE GENOMIC DNA]</scope>
</reference>
<accession>A0A0S1SJ43</accession>
<evidence type="ECO:0000256" key="2">
    <source>
        <dbReference type="ARBA" id="ARBA00022980"/>
    </source>
</evidence>
<dbReference type="SUPFAM" id="SSF56047">
    <property type="entry name" value="Ribosomal protein S8"/>
    <property type="match status" value="1"/>
</dbReference>
<dbReference type="GO" id="GO:1990904">
    <property type="term" value="C:ribonucleoprotein complex"/>
    <property type="evidence" value="ECO:0007669"/>
    <property type="project" value="UniProtKB-KW"/>
</dbReference>
<dbReference type="GO" id="GO:0003735">
    <property type="term" value="F:structural constituent of ribosome"/>
    <property type="evidence" value="ECO:0007669"/>
    <property type="project" value="InterPro"/>
</dbReference>
<accession>A0A0S1SMU5</accession>
<dbReference type="InterPro" id="IPR047863">
    <property type="entry name" value="Ribosomal_uS8_CS"/>
</dbReference>
<protein>
    <recommendedName>
        <fullName evidence="4 5">Small ribosomal subunit protein uS8</fullName>
    </recommendedName>
</protein>
<dbReference type="STRING" id="1735162.PeribacterB2_0020"/>
<keyword evidence="5" id="KW-0699">rRNA-binding</keyword>
<dbReference type="HAMAP" id="MF_01302_B">
    <property type="entry name" value="Ribosomal_uS8_B"/>
    <property type="match status" value="1"/>
</dbReference>
<dbReference type="GO" id="GO:0019843">
    <property type="term" value="F:rRNA binding"/>
    <property type="evidence" value="ECO:0007669"/>
    <property type="project" value="UniProtKB-UniRule"/>
</dbReference>
<comment type="function">
    <text evidence="5">One of the primary rRNA binding proteins, it binds directly to 16S rRNA central domain where it helps coordinate assembly of the platform of the 30S subunit.</text>
</comment>
<name>A0A0S1SJ43_9BACT</name>
<keyword evidence="5" id="KW-0694">RNA-binding</keyword>
<evidence type="ECO:0000256" key="3">
    <source>
        <dbReference type="ARBA" id="ARBA00023274"/>
    </source>
</evidence>
<dbReference type="PROSITE" id="PS00053">
    <property type="entry name" value="RIBOSOMAL_S8"/>
    <property type="match status" value="1"/>
</dbReference>
<dbReference type="InterPro" id="IPR000630">
    <property type="entry name" value="Ribosomal_uS8"/>
</dbReference>
<accession>A0A0S1SRC1</accession>
<gene>
    <name evidence="5" type="primary">rpsH</name>
    <name evidence="7" type="ORF">PeribacterD1_0020</name>
</gene>
<dbReference type="PATRIC" id="fig|1735161.3.peg.20"/>
<keyword evidence="3 5" id="KW-0687">Ribonucleoprotein</keyword>
<dbReference type="PANTHER" id="PTHR11758">
    <property type="entry name" value="40S RIBOSOMAL PROTEIN S15A"/>
    <property type="match status" value="1"/>
</dbReference>
<evidence type="ECO:0000256" key="6">
    <source>
        <dbReference type="RuleBase" id="RU003660"/>
    </source>
</evidence>
<dbReference type="Gene3D" id="3.30.1370.30">
    <property type="match status" value="1"/>
</dbReference>
<dbReference type="Proteomes" id="UP000069135">
    <property type="component" value="Chromosome"/>
</dbReference>
<dbReference type="InterPro" id="IPR035987">
    <property type="entry name" value="Ribosomal_uS8_sf"/>
</dbReference>
<dbReference type="AlphaFoldDB" id="A0A0S1SJ43"/>
<accession>A0A0S1S9X2</accession>
<reference evidence="7 8" key="2">
    <citation type="journal article" date="2016" name="PeerJ">
        <title>Analysis of five complete genome sequences for members of the class Peribacteria in the recently recognized Peregrinibacteria bacterial phylum.</title>
        <authorList>
            <person name="Anantharaman K."/>
            <person name="Brown C.T."/>
            <person name="Burstein D."/>
            <person name="Castelle C.J."/>
            <person name="Probst A.J."/>
            <person name="Thomas B.C."/>
            <person name="Williams K.H."/>
            <person name="Banfield J.F."/>
        </authorList>
    </citation>
    <scope>NUCLEOTIDE SEQUENCE [LARGE SCALE GENOMIC DNA]</scope>
    <source>
        <strain evidence="7">RIFOXYD1_FULL_PER-ii_59_16</strain>
    </source>
</reference>
<dbReference type="FunFam" id="3.30.1490.10:FF:000001">
    <property type="entry name" value="30S ribosomal protein S8"/>
    <property type="match status" value="1"/>
</dbReference>
<keyword evidence="2 5" id="KW-0689">Ribosomal protein</keyword>
<dbReference type="EMBL" id="CP013065">
    <property type="protein sequence ID" value="ALM12725.1"/>
    <property type="molecule type" value="Genomic_DNA"/>
</dbReference>
<dbReference type="GO" id="GO:0006412">
    <property type="term" value="P:translation"/>
    <property type="evidence" value="ECO:0007669"/>
    <property type="project" value="UniProtKB-UniRule"/>
</dbReference>
<comment type="subunit">
    <text evidence="5">Part of the 30S ribosomal subunit. Contacts proteins S5 and S12.</text>
</comment>
<dbReference type="Pfam" id="PF00410">
    <property type="entry name" value="Ribosomal_S8"/>
    <property type="match status" value="1"/>
</dbReference>
<sequence length="129" mass="14137">MATLSDPIGDLLTRIRNAQAAGRKQCSAPWSKLKQSLCGLLVREQCLQSAEVAGQAPKQELIITFRTDRSPLSLKRVSTPGRRVYRAVEELRPVENGFGMAILTTSEGLLTDREARAKKIGGELLCEIS</sequence>